<feature type="region of interest" description="Disordered" evidence="1">
    <location>
        <begin position="37"/>
        <end position="82"/>
    </location>
</feature>
<sequence length="82" mass="8207">MPEIPTPALDPAVLGGALGAAVTVPARPLVVDLREVSGGAAPPAGTAHRTGPATGGTGPAAVLQHGPRARGRSPRQYAMRRR</sequence>
<comment type="caution">
    <text evidence="2">The sequence shown here is derived from an EMBL/GenBank/DDBJ whole genome shotgun (WGS) entry which is preliminary data.</text>
</comment>
<dbReference type="AlphaFoldDB" id="A0A2S6IW20"/>
<evidence type="ECO:0000313" key="3">
    <source>
        <dbReference type="Proteomes" id="UP000239485"/>
    </source>
</evidence>
<gene>
    <name evidence="2" type="ORF">CLV92_10146</name>
</gene>
<dbReference type="EMBL" id="PTJD01000001">
    <property type="protein sequence ID" value="PPK98351.1"/>
    <property type="molecule type" value="Genomic_DNA"/>
</dbReference>
<protein>
    <submittedName>
        <fullName evidence="2">Uncharacterized protein</fullName>
    </submittedName>
</protein>
<proteinExistence type="predicted"/>
<keyword evidence="3" id="KW-1185">Reference proteome</keyword>
<feature type="compositionally biased region" description="Basic residues" evidence="1">
    <location>
        <begin position="67"/>
        <end position="82"/>
    </location>
</feature>
<accession>A0A2S6IW20</accession>
<feature type="compositionally biased region" description="Low complexity" evidence="1">
    <location>
        <begin position="38"/>
        <end position="52"/>
    </location>
</feature>
<evidence type="ECO:0000313" key="2">
    <source>
        <dbReference type="EMBL" id="PPK98351.1"/>
    </source>
</evidence>
<dbReference type="Proteomes" id="UP000239485">
    <property type="component" value="Unassembled WGS sequence"/>
</dbReference>
<name>A0A2S6IW20_9ACTN</name>
<evidence type="ECO:0000256" key="1">
    <source>
        <dbReference type="SAM" id="MobiDB-lite"/>
    </source>
</evidence>
<organism evidence="2 3">
    <name type="scientific">Kineococcus xinjiangensis</name>
    <dbReference type="NCBI Taxonomy" id="512762"/>
    <lineage>
        <taxon>Bacteria</taxon>
        <taxon>Bacillati</taxon>
        <taxon>Actinomycetota</taxon>
        <taxon>Actinomycetes</taxon>
        <taxon>Kineosporiales</taxon>
        <taxon>Kineosporiaceae</taxon>
        <taxon>Kineococcus</taxon>
    </lineage>
</organism>
<reference evidence="2 3" key="1">
    <citation type="submission" date="2018-02" db="EMBL/GenBank/DDBJ databases">
        <title>Genomic Encyclopedia of Archaeal and Bacterial Type Strains, Phase II (KMG-II): from individual species to whole genera.</title>
        <authorList>
            <person name="Goeker M."/>
        </authorList>
    </citation>
    <scope>NUCLEOTIDE SEQUENCE [LARGE SCALE GENOMIC DNA]</scope>
    <source>
        <strain evidence="2 3">DSM 22857</strain>
    </source>
</reference>
<dbReference type="RefSeq" id="WP_104430795.1">
    <property type="nucleotide sequence ID" value="NZ_PTJD01000001.1"/>
</dbReference>